<keyword evidence="2" id="KW-1185">Reference proteome</keyword>
<dbReference type="Proteomes" id="UP000319004">
    <property type="component" value="Chromosome"/>
</dbReference>
<sequence>MMPPGVMHGLEMEAGKFWVGRENTIVARVLRFPITHFPTRNLPTLLLQSAGLETDLTPAIAPDVSAGIRVSIELEARCRVTLRPRPGSRGGLGAWSGGGAALTSGYSL</sequence>
<proteinExistence type="predicted"/>
<dbReference type="EMBL" id="CP037423">
    <property type="protein sequence ID" value="QDV46774.1"/>
    <property type="molecule type" value="Genomic_DNA"/>
</dbReference>
<protein>
    <submittedName>
        <fullName evidence="1">Uncharacterized protein</fullName>
    </submittedName>
</protein>
<reference evidence="1 2" key="1">
    <citation type="submission" date="2019-03" db="EMBL/GenBank/DDBJ databases">
        <title>Deep-cultivation of Planctomycetes and their phenomic and genomic characterization uncovers novel biology.</title>
        <authorList>
            <person name="Wiegand S."/>
            <person name="Jogler M."/>
            <person name="Boedeker C."/>
            <person name="Pinto D."/>
            <person name="Vollmers J."/>
            <person name="Rivas-Marin E."/>
            <person name="Kohn T."/>
            <person name="Peeters S.H."/>
            <person name="Heuer A."/>
            <person name="Rast P."/>
            <person name="Oberbeckmann S."/>
            <person name="Bunk B."/>
            <person name="Jeske O."/>
            <person name="Meyerdierks A."/>
            <person name="Storesund J.E."/>
            <person name="Kallscheuer N."/>
            <person name="Luecker S."/>
            <person name="Lage O.M."/>
            <person name="Pohl T."/>
            <person name="Merkel B.J."/>
            <person name="Hornburger P."/>
            <person name="Mueller R.-W."/>
            <person name="Bruemmer F."/>
            <person name="Labrenz M."/>
            <person name="Spormann A.M."/>
            <person name="Op den Camp H."/>
            <person name="Overmann J."/>
            <person name="Amann R."/>
            <person name="Jetten M.S.M."/>
            <person name="Mascher T."/>
            <person name="Medema M.H."/>
            <person name="Devos D.P."/>
            <person name="Kaster A.-K."/>
            <person name="Ovreas L."/>
            <person name="Rohde M."/>
            <person name="Galperin M.Y."/>
            <person name="Jogler C."/>
        </authorList>
    </citation>
    <scope>NUCLEOTIDE SEQUENCE [LARGE SCALE GENOMIC DNA]</scope>
    <source>
        <strain evidence="1 2">Enr13</strain>
    </source>
</reference>
<accession>A0A518I162</accession>
<dbReference type="KEGG" id="snep:Enr13x_66830"/>
<name>A0A518I162_9BACT</name>
<organism evidence="1 2">
    <name type="scientific">Stieleria neptunia</name>
    <dbReference type="NCBI Taxonomy" id="2527979"/>
    <lineage>
        <taxon>Bacteria</taxon>
        <taxon>Pseudomonadati</taxon>
        <taxon>Planctomycetota</taxon>
        <taxon>Planctomycetia</taxon>
        <taxon>Pirellulales</taxon>
        <taxon>Pirellulaceae</taxon>
        <taxon>Stieleria</taxon>
    </lineage>
</organism>
<gene>
    <name evidence="1" type="ORF">Enr13x_66830</name>
</gene>
<dbReference type="AlphaFoldDB" id="A0A518I162"/>
<evidence type="ECO:0000313" key="2">
    <source>
        <dbReference type="Proteomes" id="UP000319004"/>
    </source>
</evidence>
<evidence type="ECO:0000313" key="1">
    <source>
        <dbReference type="EMBL" id="QDV46774.1"/>
    </source>
</evidence>